<gene>
    <name evidence="1" type="ORF">GCM10009425_48010</name>
</gene>
<reference evidence="2" key="1">
    <citation type="journal article" date="2019" name="Int. J. Syst. Evol. Microbiol.">
        <title>The Global Catalogue of Microorganisms (GCM) 10K type strain sequencing project: providing services to taxonomists for standard genome sequencing and annotation.</title>
        <authorList>
            <consortium name="The Broad Institute Genomics Platform"/>
            <consortium name="The Broad Institute Genome Sequencing Center for Infectious Disease"/>
            <person name="Wu L."/>
            <person name="Ma J."/>
        </authorList>
    </citation>
    <scope>NUCLEOTIDE SEQUENCE [LARGE SCALE GENOMIC DNA]</scope>
    <source>
        <strain evidence="2">JCM 13501</strain>
    </source>
</reference>
<sequence length="81" mass="8843">MLAPKETNSSSFPLSILAMICFPIELPALFNQLIEPALIIREELGIEILPATWVPVAKILLAVDVSSPILIESSSSLPDEW</sequence>
<organism evidence="1 2">
    <name type="scientific">Pseudomonas asuensis</name>
    <dbReference type="NCBI Taxonomy" id="1825787"/>
    <lineage>
        <taxon>Bacteria</taxon>
        <taxon>Pseudomonadati</taxon>
        <taxon>Pseudomonadota</taxon>
        <taxon>Gammaproteobacteria</taxon>
        <taxon>Pseudomonadales</taxon>
        <taxon>Pseudomonadaceae</taxon>
        <taxon>Pseudomonas</taxon>
    </lineage>
</organism>
<evidence type="ECO:0000313" key="2">
    <source>
        <dbReference type="Proteomes" id="UP000616499"/>
    </source>
</evidence>
<proteinExistence type="predicted"/>
<accession>A0ABQ2H4Z9</accession>
<dbReference type="Proteomes" id="UP000616499">
    <property type="component" value="Unassembled WGS sequence"/>
</dbReference>
<comment type="caution">
    <text evidence="1">The sequence shown here is derived from an EMBL/GenBank/DDBJ whole genome shotgun (WGS) entry which is preliminary data.</text>
</comment>
<dbReference type="EMBL" id="BMNW01000028">
    <property type="protein sequence ID" value="GGM31818.1"/>
    <property type="molecule type" value="Genomic_DNA"/>
</dbReference>
<keyword evidence="2" id="KW-1185">Reference proteome</keyword>
<name>A0ABQ2H4Z9_9PSED</name>
<evidence type="ECO:0000313" key="1">
    <source>
        <dbReference type="EMBL" id="GGM31818.1"/>
    </source>
</evidence>
<protein>
    <submittedName>
        <fullName evidence="1">Uncharacterized protein</fullName>
    </submittedName>
</protein>